<dbReference type="AlphaFoldDB" id="A0A178ZZ11"/>
<dbReference type="Proteomes" id="UP000078343">
    <property type="component" value="Unassembled WGS sequence"/>
</dbReference>
<evidence type="ECO:0000256" key="1">
    <source>
        <dbReference type="SAM" id="MobiDB-lite"/>
    </source>
</evidence>
<evidence type="ECO:0000313" key="3">
    <source>
        <dbReference type="Proteomes" id="UP000078343"/>
    </source>
</evidence>
<dbReference type="PANTHER" id="PTHR38111:SF6">
    <property type="entry name" value="FINGER DOMAIN PROTEIN, PUTATIVE (AFU_ORTHOLOGUE AFUA_8G01940)-RELATED"/>
    <property type="match status" value="1"/>
</dbReference>
<dbReference type="InterPro" id="IPR053178">
    <property type="entry name" value="Osmoadaptation_assoc"/>
</dbReference>
<gene>
    <name evidence="2" type="ORF">AYL99_01082</name>
</gene>
<name>A0A178ZZ11_9EURO</name>
<dbReference type="PANTHER" id="PTHR38111">
    <property type="entry name" value="ZN(2)-C6 FUNGAL-TYPE DOMAIN-CONTAINING PROTEIN-RELATED"/>
    <property type="match status" value="1"/>
</dbReference>
<feature type="region of interest" description="Disordered" evidence="1">
    <location>
        <begin position="31"/>
        <end position="68"/>
    </location>
</feature>
<proteinExistence type="predicted"/>
<dbReference type="EMBL" id="LVYI01000001">
    <property type="protein sequence ID" value="OAP65110.1"/>
    <property type="molecule type" value="Genomic_DNA"/>
</dbReference>
<dbReference type="RefSeq" id="XP_018698477.1">
    <property type="nucleotide sequence ID" value="XM_018832598.1"/>
</dbReference>
<dbReference type="OrthoDB" id="5126878at2759"/>
<keyword evidence="3" id="KW-1185">Reference proteome</keyword>
<organism evidence="2 3">
    <name type="scientific">Fonsecaea erecta</name>
    <dbReference type="NCBI Taxonomy" id="1367422"/>
    <lineage>
        <taxon>Eukaryota</taxon>
        <taxon>Fungi</taxon>
        <taxon>Dikarya</taxon>
        <taxon>Ascomycota</taxon>
        <taxon>Pezizomycotina</taxon>
        <taxon>Eurotiomycetes</taxon>
        <taxon>Chaetothyriomycetidae</taxon>
        <taxon>Chaetothyriales</taxon>
        <taxon>Herpotrichiellaceae</taxon>
        <taxon>Fonsecaea</taxon>
    </lineage>
</organism>
<comment type="caution">
    <text evidence="2">The sequence shown here is derived from an EMBL/GenBank/DDBJ whole genome shotgun (WGS) entry which is preliminary data.</text>
</comment>
<accession>A0A178ZZ11</accession>
<protein>
    <submittedName>
        <fullName evidence="2">Uncharacterized protein</fullName>
    </submittedName>
</protein>
<reference evidence="2 3" key="1">
    <citation type="submission" date="2016-04" db="EMBL/GenBank/DDBJ databases">
        <title>Draft genome of Fonsecaea erecta CBS 125763.</title>
        <authorList>
            <person name="Weiss V.A."/>
            <person name="Vicente V.A."/>
            <person name="Raittz R.T."/>
            <person name="Moreno L.F."/>
            <person name="De Souza E.M."/>
            <person name="Pedrosa F.O."/>
            <person name="Steffens M.B."/>
            <person name="Faoro H."/>
            <person name="Tadra-Sfeir M.Z."/>
            <person name="Najafzadeh M.J."/>
            <person name="Felipe M.S."/>
            <person name="Teixeira M."/>
            <person name="Sun J."/>
            <person name="Xi L."/>
            <person name="Gomes R."/>
            <person name="De Azevedo C.M."/>
            <person name="Salgado C.G."/>
            <person name="Da Silva M.B."/>
            <person name="Nascimento M.F."/>
            <person name="Queiroz-Telles F."/>
            <person name="Attili D.S."/>
            <person name="Gorbushina A."/>
        </authorList>
    </citation>
    <scope>NUCLEOTIDE SEQUENCE [LARGE SCALE GENOMIC DNA]</scope>
    <source>
        <strain evidence="2 3">CBS 125763</strain>
    </source>
</reference>
<evidence type="ECO:0000313" key="2">
    <source>
        <dbReference type="EMBL" id="OAP65110.1"/>
    </source>
</evidence>
<feature type="compositionally biased region" description="Basic residues" evidence="1">
    <location>
        <begin position="37"/>
        <end position="49"/>
    </location>
</feature>
<sequence>MPPKEFEFVNSTTSKVPQCKNLRTLIRKQAMKDVAAARRRRGNYGKKNLRQLPDSSTSTPPTGPDKPEIQKSIVRQAGSSCEVQGFGSHLCMECQSPRCVMSRLKSYIPPRNPMQSDYLRLGVSSGFSILNICPLTSLHLGVAKMSHFASEGAEAVRVFPLPPGPSSWLAFIPSRYGNVESLSYAADCVVEGLKWNFGSTAAASEGTSVARSYMRALRSLQAVLKEAKESRTTETLCAAALLGTYELLDTGRSHGWMQHAGGVAKLIEHRGPVMFEDDFDKAILLAHIGPIVTQALMSGRRCFLATERWKRVLFSSIQTSRLFGGRIGFAMSLWANVVSLPDLFNMAEELIHSEHPSPDSSVSALIDHALVFWEDLSSWYRKYSAATGLSNNINACGTFDYLDYPPCLSLPSPPPNFIILRRNARIWHGKSYNGGSALKMPPIHFRLDSS</sequence>
<dbReference type="STRING" id="1367422.A0A178ZZ11"/>
<dbReference type="GeneID" id="30005252"/>